<name>A0A1F5GIR3_9BACT</name>
<proteinExistence type="predicted"/>
<feature type="transmembrane region" description="Helical" evidence="1">
    <location>
        <begin position="45"/>
        <end position="68"/>
    </location>
</feature>
<comment type="caution">
    <text evidence="2">The sequence shown here is derived from an EMBL/GenBank/DDBJ whole genome shotgun (WGS) entry which is preliminary data.</text>
</comment>
<gene>
    <name evidence="2" type="ORF">A3D07_02345</name>
</gene>
<dbReference type="STRING" id="1797716.A3D07_02345"/>
<accession>A0A1F5GIR3</accession>
<feature type="transmembrane region" description="Helical" evidence="1">
    <location>
        <begin position="6"/>
        <end position="24"/>
    </location>
</feature>
<keyword evidence="1" id="KW-0812">Transmembrane</keyword>
<feature type="transmembrane region" description="Helical" evidence="1">
    <location>
        <begin position="112"/>
        <end position="135"/>
    </location>
</feature>
<dbReference type="Proteomes" id="UP000177124">
    <property type="component" value="Unassembled WGS sequence"/>
</dbReference>
<evidence type="ECO:0000256" key="1">
    <source>
        <dbReference type="SAM" id="Phobius"/>
    </source>
</evidence>
<reference evidence="2 3" key="1">
    <citation type="journal article" date="2016" name="Nat. Commun.">
        <title>Thousands of microbial genomes shed light on interconnected biogeochemical processes in an aquifer system.</title>
        <authorList>
            <person name="Anantharaman K."/>
            <person name="Brown C.T."/>
            <person name="Hug L.A."/>
            <person name="Sharon I."/>
            <person name="Castelle C.J."/>
            <person name="Probst A.J."/>
            <person name="Thomas B.C."/>
            <person name="Singh A."/>
            <person name="Wilkins M.J."/>
            <person name="Karaoz U."/>
            <person name="Brodie E.L."/>
            <person name="Williams K.H."/>
            <person name="Hubbard S.S."/>
            <person name="Banfield J.F."/>
        </authorList>
    </citation>
    <scope>NUCLEOTIDE SEQUENCE [LARGE SCALE GENOMIC DNA]</scope>
</reference>
<evidence type="ECO:0000313" key="2">
    <source>
        <dbReference type="EMBL" id="OGD91760.1"/>
    </source>
</evidence>
<dbReference type="EMBL" id="MFBF01000011">
    <property type="protein sequence ID" value="OGD91760.1"/>
    <property type="molecule type" value="Genomic_DNA"/>
</dbReference>
<dbReference type="AlphaFoldDB" id="A0A1F5GIR3"/>
<feature type="transmembrane region" description="Helical" evidence="1">
    <location>
        <begin position="80"/>
        <end position="100"/>
    </location>
</feature>
<protein>
    <submittedName>
        <fullName evidence="2">Uncharacterized protein</fullName>
    </submittedName>
</protein>
<evidence type="ECO:0000313" key="3">
    <source>
        <dbReference type="Proteomes" id="UP000177124"/>
    </source>
</evidence>
<organism evidence="2 3">
    <name type="scientific">Candidatus Curtissbacteria bacterium RIFCSPHIGHO2_02_FULL_42_15</name>
    <dbReference type="NCBI Taxonomy" id="1797716"/>
    <lineage>
        <taxon>Bacteria</taxon>
        <taxon>Candidatus Curtissiibacteriota</taxon>
    </lineage>
</organism>
<keyword evidence="1" id="KW-0472">Membrane</keyword>
<keyword evidence="1" id="KW-1133">Transmembrane helix</keyword>
<sequence length="137" mass="15770">MAFLPALYTVVVFASPLGYFLLNVKTRKYFISVLTRYGFIGRLTYSLLLLIAFLLARFLLFEFLFVIRKGLIDFYALGDLQISLIIIFAEFSFVSLLSRIKLFTEELVLARLTLLYVAECFWLVIVSIVLGLILVSY</sequence>